<reference evidence="2 3" key="1">
    <citation type="submission" date="2019-01" db="EMBL/GenBank/DDBJ databases">
        <title>Draft genome sequence of Dictyobacter sp. Uno17.</title>
        <authorList>
            <person name="Wang C.M."/>
            <person name="Zheng Y."/>
            <person name="Sakai Y."/>
            <person name="Abe K."/>
            <person name="Yokota A."/>
            <person name="Yabe S."/>
        </authorList>
    </citation>
    <scope>NUCLEOTIDE SEQUENCE [LARGE SCALE GENOMIC DNA]</scope>
    <source>
        <strain evidence="2 3">Uno17</strain>
    </source>
</reference>
<accession>A0A5A5T6Z8</accession>
<keyword evidence="1" id="KW-0472">Membrane</keyword>
<evidence type="ECO:0000313" key="3">
    <source>
        <dbReference type="Proteomes" id="UP000322530"/>
    </source>
</evidence>
<sequence>MSSIADLIVGEFTKKFLYPLLLIVCLAGIGAIPIASFLLPTVSITGQGNSASQPTVHYPEGQCTADPKDITYLKAANLPNTATQDTTTLPAEWNKANRTQQDLANAQACAGAFVENYNSFDYRNLQTLEAAIPMLSSAAKYRFYKGSSNVGASIRTDASWQTKIQQRKLIEVAQIQNRPALSNSEFDNNTLYITMVVPYKLVQQIDGQTTVQDSSETVLLKSIAPDSQNKGTGWQITDYRESQQ</sequence>
<evidence type="ECO:0000313" key="2">
    <source>
        <dbReference type="EMBL" id="GCF06783.1"/>
    </source>
</evidence>
<keyword evidence="1" id="KW-1133">Transmembrane helix</keyword>
<evidence type="ECO:0000256" key="1">
    <source>
        <dbReference type="SAM" id="Phobius"/>
    </source>
</evidence>
<dbReference type="EMBL" id="BIXY01000003">
    <property type="protein sequence ID" value="GCF06783.1"/>
    <property type="molecule type" value="Genomic_DNA"/>
</dbReference>
<name>A0A5A5T6Z8_9CHLR</name>
<protein>
    <submittedName>
        <fullName evidence="2">Uncharacterized protein</fullName>
    </submittedName>
</protein>
<dbReference type="Proteomes" id="UP000322530">
    <property type="component" value="Unassembled WGS sequence"/>
</dbReference>
<dbReference type="AlphaFoldDB" id="A0A5A5T6Z8"/>
<keyword evidence="3" id="KW-1185">Reference proteome</keyword>
<proteinExistence type="predicted"/>
<feature type="transmembrane region" description="Helical" evidence="1">
    <location>
        <begin position="16"/>
        <end position="39"/>
    </location>
</feature>
<comment type="caution">
    <text evidence="2">The sequence shown here is derived from an EMBL/GenBank/DDBJ whole genome shotgun (WGS) entry which is preliminary data.</text>
</comment>
<gene>
    <name evidence="2" type="ORF">KDI_03470</name>
</gene>
<dbReference type="RefSeq" id="WP_149399716.1">
    <property type="nucleotide sequence ID" value="NZ_BIXY01000003.1"/>
</dbReference>
<organism evidence="2 3">
    <name type="scientific">Dictyobacter arantiisoli</name>
    <dbReference type="NCBI Taxonomy" id="2014874"/>
    <lineage>
        <taxon>Bacteria</taxon>
        <taxon>Bacillati</taxon>
        <taxon>Chloroflexota</taxon>
        <taxon>Ktedonobacteria</taxon>
        <taxon>Ktedonobacterales</taxon>
        <taxon>Dictyobacteraceae</taxon>
        <taxon>Dictyobacter</taxon>
    </lineage>
</organism>
<keyword evidence="1" id="KW-0812">Transmembrane</keyword>